<dbReference type="InterPro" id="IPR011059">
    <property type="entry name" value="Metal-dep_hydrolase_composite"/>
</dbReference>
<feature type="region of interest" description="Disordered" evidence="1">
    <location>
        <begin position="1"/>
        <end position="34"/>
    </location>
</feature>
<dbReference type="InterPro" id="IPR032466">
    <property type="entry name" value="Metal_Hydrolase"/>
</dbReference>
<dbReference type="CDD" id="cd01309">
    <property type="entry name" value="Met_dep_hydrolase_C"/>
    <property type="match status" value="1"/>
</dbReference>
<evidence type="ECO:0000313" key="4">
    <source>
        <dbReference type="Proteomes" id="UP001162880"/>
    </source>
</evidence>
<accession>A0ABT0B627</accession>
<dbReference type="SUPFAM" id="SSF51338">
    <property type="entry name" value="Composite domain of metallo-dependent hydrolases"/>
    <property type="match status" value="1"/>
</dbReference>
<dbReference type="Gene3D" id="3.20.20.140">
    <property type="entry name" value="Metal-dependent hydrolases"/>
    <property type="match status" value="1"/>
</dbReference>
<dbReference type="EMBL" id="JALHLE010000035">
    <property type="protein sequence ID" value="MCJ2180482.1"/>
    <property type="molecule type" value="Genomic_DNA"/>
</dbReference>
<keyword evidence="4" id="KW-1185">Reference proteome</keyword>
<evidence type="ECO:0000256" key="1">
    <source>
        <dbReference type="SAM" id="MobiDB-lite"/>
    </source>
</evidence>
<dbReference type="Proteomes" id="UP001162880">
    <property type="component" value="Unassembled WGS sequence"/>
</dbReference>
<dbReference type="RefSeq" id="WP_243995944.1">
    <property type="nucleotide sequence ID" value="NZ_JALHLE010000035.1"/>
</dbReference>
<sequence length="444" mass="47302">MTLVTTNGAAKSSKKGKDDAAATEAPYPSTYKPYPGRPTALTGAIVFDGRGGRIDNGTVLFAQGKLVAIGGADLAIPDGYDRIDARGKFVTPGVIDAHSHLGVYPSPGVDALSDGNEMTSPTTPDVWAEHSVWPQDPGFTRALANGGITSLLILPGSGNLIGGRAVALKNVPSVTVQGMKFPGAPYSLKMACGENPKRVYGSKGQKPSTRMGNFSVDRQAWIDARKYMNDPDVDRDLGKDTLAGVLKGEILVQNHCYRADEMAQVIDMAKEMGYKVTAFHHAVESYKIADLLKANDICSAVWADWYGFKMEAYDGIPENAALIARAGACVIIHSDDANGIQRLNQEAAKAQAAGRRIGIDVPDAQVVGWFTYNAAKAMGIAGQTGSLEQGKMADVVLWNGNPLSVYSRPEKVWIDGAMLFDADNPKLRPVSDFELGQPGEGDVK</sequence>
<dbReference type="Pfam" id="PF01979">
    <property type="entry name" value="Amidohydro_1"/>
    <property type="match status" value="1"/>
</dbReference>
<comment type="caution">
    <text evidence="3">The sequence shown here is derived from an EMBL/GenBank/DDBJ whole genome shotgun (WGS) entry which is preliminary data.</text>
</comment>
<dbReference type="SUPFAM" id="SSF51556">
    <property type="entry name" value="Metallo-dependent hydrolases"/>
    <property type="match status" value="1"/>
</dbReference>
<evidence type="ECO:0000313" key="3">
    <source>
        <dbReference type="EMBL" id="MCJ2180482.1"/>
    </source>
</evidence>
<gene>
    <name evidence="3" type="ORF">MTR64_18070</name>
</gene>
<dbReference type="PANTHER" id="PTHR43135">
    <property type="entry name" value="ALPHA-D-RIBOSE 1-METHYLPHOSPHONATE 5-TRIPHOSPHATE DIPHOSPHATASE"/>
    <property type="match status" value="1"/>
</dbReference>
<feature type="domain" description="Amidohydrolase-related" evidence="2">
    <location>
        <begin position="89"/>
        <end position="406"/>
    </location>
</feature>
<protein>
    <submittedName>
        <fullName evidence="3">Amidohydrolase</fullName>
    </submittedName>
</protein>
<evidence type="ECO:0000259" key="2">
    <source>
        <dbReference type="Pfam" id="PF01979"/>
    </source>
</evidence>
<dbReference type="PANTHER" id="PTHR43135:SF3">
    <property type="entry name" value="ALPHA-D-RIBOSE 1-METHYLPHOSPHONATE 5-TRIPHOSPHATE DIPHOSPHATASE"/>
    <property type="match status" value="1"/>
</dbReference>
<organism evidence="3 4">
    <name type="scientific">Novosphingobium album</name>
    <name type="common">ex Hu et al. 2023</name>
    <dbReference type="NCBI Taxonomy" id="2930093"/>
    <lineage>
        <taxon>Bacteria</taxon>
        <taxon>Pseudomonadati</taxon>
        <taxon>Pseudomonadota</taxon>
        <taxon>Alphaproteobacteria</taxon>
        <taxon>Sphingomonadales</taxon>
        <taxon>Sphingomonadaceae</taxon>
        <taxon>Novosphingobium</taxon>
    </lineage>
</organism>
<dbReference type="InterPro" id="IPR051781">
    <property type="entry name" value="Metallo-dep_Hydrolase"/>
</dbReference>
<dbReference type="InterPro" id="IPR006680">
    <property type="entry name" value="Amidohydro-rel"/>
</dbReference>
<name>A0ABT0B627_9SPHN</name>
<reference evidence="3" key="1">
    <citation type="submission" date="2022-03" db="EMBL/GenBank/DDBJ databases">
        <title>Identification of a novel bacterium isolated from mangrove sediments.</title>
        <authorList>
            <person name="Pan X."/>
        </authorList>
    </citation>
    <scope>NUCLEOTIDE SEQUENCE</scope>
    <source>
        <strain evidence="3">B2580</strain>
    </source>
</reference>
<proteinExistence type="predicted"/>